<dbReference type="PANTHER" id="PTHR45774:SF4">
    <property type="entry name" value="AXUNDEAD, ISOFORM F"/>
    <property type="match status" value="1"/>
</dbReference>
<dbReference type="GO" id="GO:0005829">
    <property type="term" value="C:cytosol"/>
    <property type="evidence" value="ECO:0007669"/>
    <property type="project" value="TreeGrafter"/>
</dbReference>
<evidence type="ECO:0000259" key="1">
    <source>
        <dbReference type="PROSITE" id="PS50097"/>
    </source>
</evidence>
<accession>A0AAW1JD26</accession>
<keyword evidence="3" id="KW-1185">Reference proteome</keyword>
<dbReference type="PROSITE" id="PS50097">
    <property type="entry name" value="BTB"/>
    <property type="match status" value="1"/>
</dbReference>
<dbReference type="PANTHER" id="PTHR45774">
    <property type="entry name" value="BTB/POZ DOMAIN-CONTAINING"/>
    <property type="match status" value="1"/>
</dbReference>
<proteinExistence type="predicted"/>
<sequence>MSSLIPLKISYKKEKLKYLLKTQDHADCTFICGAERISAHKLILACSSPVFELMFFGKMAATEVELPDIHPDDFRKMLEYVYTDYIEIKSVQTAWSLIYISQKYFLSDLLESCVDFVKANLTVSNLLISYEYGQLYNHQELMKLCWQDILRYSKGILFNVDYHMKVSTLVNILSQTDINASLSDLIVIAVKWAVEECTLYEKEVVRESIWNILSENKVLKYLNFDMFDTTYYNVSDYYDENHPYYSINHICGIVKELKSIYGKELSNDIYSKPKPNVLNFKFRDIYRISKNIIFSDLLHVKNVITSNRTIYMFGIAITTLHRPQKAESTSYIGSIRIKVTCNICTCYSCIIENQNLDYDHIQLINLPMPVKLERGHSYLDYDHIQLINLPMPVKLERGHSYNIFIIYENEQQFERGEVVLQYLGQRVADKKNSTVIQFSDELEGSVLQAVSFYPA</sequence>
<dbReference type="EMBL" id="JASPKY010000422">
    <property type="protein sequence ID" value="KAK9701091.1"/>
    <property type="molecule type" value="Genomic_DNA"/>
</dbReference>
<dbReference type="AlphaFoldDB" id="A0AAW1JD26"/>
<reference evidence="2 3" key="1">
    <citation type="journal article" date="2024" name="BMC Genomics">
        <title>De novo assembly and annotation of Popillia japonica's genome with initial clues to its potential as an invasive pest.</title>
        <authorList>
            <person name="Cucini C."/>
            <person name="Boschi S."/>
            <person name="Funari R."/>
            <person name="Cardaioli E."/>
            <person name="Iannotti N."/>
            <person name="Marturano G."/>
            <person name="Paoli F."/>
            <person name="Bruttini M."/>
            <person name="Carapelli A."/>
            <person name="Frati F."/>
            <person name="Nardi F."/>
        </authorList>
    </citation>
    <scope>NUCLEOTIDE SEQUENCE [LARGE SCALE GENOMIC DNA]</scope>
    <source>
        <strain evidence="2">DMR45628</strain>
    </source>
</reference>
<dbReference type="GO" id="GO:0022008">
    <property type="term" value="P:neurogenesis"/>
    <property type="evidence" value="ECO:0007669"/>
    <property type="project" value="TreeGrafter"/>
</dbReference>
<dbReference type="InterPro" id="IPR000210">
    <property type="entry name" value="BTB/POZ_dom"/>
</dbReference>
<dbReference type="InterPro" id="IPR011333">
    <property type="entry name" value="SKP1/BTB/POZ_sf"/>
</dbReference>
<evidence type="ECO:0000313" key="3">
    <source>
        <dbReference type="Proteomes" id="UP001458880"/>
    </source>
</evidence>
<dbReference type="Pfam" id="PF00651">
    <property type="entry name" value="BTB"/>
    <property type="match status" value="1"/>
</dbReference>
<protein>
    <submittedName>
        <fullName evidence="2">BTB/POZ domain</fullName>
    </submittedName>
</protein>
<organism evidence="2 3">
    <name type="scientific">Popillia japonica</name>
    <name type="common">Japanese beetle</name>
    <dbReference type="NCBI Taxonomy" id="7064"/>
    <lineage>
        <taxon>Eukaryota</taxon>
        <taxon>Metazoa</taxon>
        <taxon>Ecdysozoa</taxon>
        <taxon>Arthropoda</taxon>
        <taxon>Hexapoda</taxon>
        <taxon>Insecta</taxon>
        <taxon>Pterygota</taxon>
        <taxon>Neoptera</taxon>
        <taxon>Endopterygota</taxon>
        <taxon>Coleoptera</taxon>
        <taxon>Polyphaga</taxon>
        <taxon>Scarabaeiformia</taxon>
        <taxon>Scarabaeidae</taxon>
        <taxon>Rutelinae</taxon>
        <taxon>Popillia</taxon>
    </lineage>
</organism>
<feature type="domain" description="BTB" evidence="1">
    <location>
        <begin position="26"/>
        <end position="90"/>
    </location>
</feature>
<dbReference type="SMART" id="SM00225">
    <property type="entry name" value="BTB"/>
    <property type="match status" value="1"/>
</dbReference>
<gene>
    <name evidence="2" type="ORF">QE152_g30826</name>
</gene>
<dbReference type="Proteomes" id="UP001458880">
    <property type="component" value="Unassembled WGS sequence"/>
</dbReference>
<comment type="caution">
    <text evidence="2">The sequence shown here is derived from an EMBL/GenBank/DDBJ whole genome shotgun (WGS) entry which is preliminary data.</text>
</comment>
<evidence type="ECO:0000313" key="2">
    <source>
        <dbReference type="EMBL" id="KAK9701091.1"/>
    </source>
</evidence>
<name>A0AAW1JD26_POPJA</name>
<dbReference type="SUPFAM" id="SSF54695">
    <property type="entry name" value="POZ domain"/>
    <property type="match status" value="1"/>
</dbReference>
<dbReference type="Gene3D" id="3.30.710.10">
    <property type="entry name" value="Potassium Channel Kv1.1, Chain A"/>
    <property type="match status" value="1"/>
</dbReference>